<keyword evidence="1" id="KW-0472">Membrane</keyword>
<proteinExistence type="predicted"/>
<evidence type="ECO:0000256" key="1">
    <source>
        <dbReference type="SAM" id="Phobius"/>
    </source>
</evidence>
<protein>
    <submittedName>
        <fullName evidence="2">Uncharacterized protein</fullName>
    </submittedName>
</protein>
<reference evidence="2 3" key="1">
    <citation type="submission" date="2021-06" db="EMBL/GenBank/DDBJ databases">
        <title>Caerostris darwini draft genome.</title>
        <authorList>
            <person name="Kono N."/>
            <person name="Arakawa K."/>
        </authorList>
    </citation>
    <scope>NUCLEOTIDE SEQUENCE [LARGE SCALE GENOMIC DNA]</scope>
</reference>
<keyword evidence="1" id="KW-1133">Transmembrane helix</keyword>
<dbReference type="Proteomes" id="UP001054837">
    <property type="component" value="Unassembled WGS sequence"/>
</dbReference>
<keyword evidence="3" id="KW-1185">Reference proteome</keyword>
<dbReference type="EMBL" id="BPLQ01008533">
    <property type="protein sequence ID" value="GIY37991.1"/>
    <property type="molecule type" value="Genomic_DNA"/>
</dbReference>
<sequence>MRDDLESSLSKQCIFRKRPLGGISYIVSMEIWLLVIVLFSDLALMLLGKARLKKLLTLEESIQHLSNNFDNAGAFDNNKEEKNITNKRSR</sequence>
<organism evidence="2 3">
    <name type="scientific">Caerostris darwini</name>
    <dbReference type="NCBI Taxonomy" id="1538125"/>
    <lineage>
        <taxon>Eukaryota</taxon>
        <taxon>Metazoa</taxon>
        <taxon>Ecdysozoa</taxon>
        <taxon>Arthropoda</taxon>
        <taxon>Chelicerata</taxon>
        <taxon>Arachnida</taxon>
        <taxon>Araneae</taxon>
        <taxon>Araneomorphae</taxon>
        <taxon>Entelegynae</taxon>
        <taxon>Araneoidea</taxon>
        <taxon>Araneidae</taxon>
        <taxon>Caerostris</taxon>
    </lineage>
</organism>
<dbReference type="AlphaFoldDB" id="A0AAV4SYD4"/>
<evidence type="ECO:0000313" key="3">
    <source>
        <dbReference type="Proteomes" id="UP001054837"/>
    </source>
</evidence>
<feature type="transmembrane region" description="Helical" evidence="1">
    <location>
        <begin position="25"/>
        <end position="47"/>
    </location>
</feature>
<name>A0AAV4SYD4_9ARAC</name>
<gene>
    <name evidence="2" type="ORF">CDAR_528191</name>
</gene>
<evidence type="ECO:0000313" key="2">
    <source>
        <dbReference type="EMBL" id="GIY37991.1"/>
    </source>
</evidence>
<accession>A0AAV4SYD4</accession>
<comment type="caution">
    <text evidence="2">The sequence shown here is derived from an EMBL/GenBank/DDBJ whole genome shotgun (WGS) entry which is preliminary data.</text>
</comment>
<keyword evidence="1" id="KW-0812">Transmembrane</keyword>